<gene>
    <name evidence="1" type="ORF">RhiirA4_461667</name>
</gene>
<comment type="caution">
    <text evidence="1">The sequence shown here is derived from an EMBL/GenBank/DDBJ whole genome shotgun (WGS) entry which is preliminary data.</text>
</comment>
<name>A0A2I1GJB9_9GLOM</name>
<dbReference type="AlphaFoldDB" id="A0A2I1GJB9"/>
<accession>A0A2I1GJB9</accession>
<keyword evidence="2" id="KW-1185">Reference proteome</keyword>
<reference evidence="1 2" key="1">
    <citation type="submission" date="2015-10" db="EMBL/GenBank/DDBJ databases">
        <title>Genome analyses suggest a sexual origin of heterokaryosis in a supposedly ancient asexual fungus.</title>
        <authorList>
            <person name="Ropars J."/>
            <person name="Sedzielewska K."/>
            <person name="Noel J."/>
            <person name="Charron P."/>
            <person name="Farinelli L."/>
            <person name="Marton T."/>
            <person name="Kruger M."/>
            <person name="Pelin A."/>
            <person name="Brachmann A."/>
            <person name="Corradi N."/>
        </authorList>
    </citation>
    <scope>NUCLEOTIDE SEQUENCE [LARGE SCALE GENOMIC DNA]</scope>
    <source>
        <strain evidence="1 2">A4</strain>
    </source>
</reference>
<evidence type="ECO:0000313" key="1">
    <source>
        <dbReference type="EMBL" id="PKY46723.1"/>
    </source>
</evidence>
<protein>
    <submittedName>
        <fullName evidence="1">Uncharacterized protein</fullName>
    </submittedName>
</protein>
<organism evidence="1 2">
    <name type="scientific">Rhizophagus irregularis</name>
    <dbReference type="NCBI Taxonomy" id="588596"/>
    <lineage>
        <taxon>Eukaryota</taxon>
        <taxon>Fungi</taxon>
        <taxon>Fungi incertae sedis</taxon>
        <taxon>Mucoromycota</taxon>
        <taxon>Glomeromycotina</taxon>
        <taxon>Glomeromycetes</taxon>
        <taxon>Glomerales</taxon>
        <taxon>Glomeraceae</taxon>
        <taxon>Rhizophagus</taxon>
    </lineage>
</organism>
<proteinExistence type="predicted"/>
<sequence length="124" mass="14774">MEHPNNLQQNSKSFNKQKNMKRIHNEQFNIKDMSSDQWLLFQNELQNQVDFIHPVVNNSIEIQQHIQHINKGMDNIIRSIHSALNAAKVKKFKHTPKRNNMPLHIRQQQNQLYPINAITKFLKD</sequence>
<dbReference type="OrthoDB" id="2445125at2759"/>
<dbReference type="EMBL" id="LLXI01000476">
    <property type="protein sequence ID" value="PKY46723.1"/>
    <property type="molecule type" value="Genomic_DNA"/>
</dbReference>
<dbReference type="Proteomes" id="UP000234323">
    <property type="component" value="Unassembled WGS sequence"/>
</dbReference>
<evidence type="ECO:0000313" key="2">
    <source>
        <dbReference type="Proteomes" id="UP000234323"/>
    </source>
</evidence>